<evidence type="ECO:0000259" key="7">
    <source>
        <dbReference type="Pfam" id="PF00496"/>
    </source>
</evidence>
<keyword evidence="5" id="KW-0812">Transmembrane</keyword>
<dbReference type="SUPFAM" id="SSF53850">
    <property type="entry name" value="Periplasmic binding protein-like II"/>
    <property type="match status" value="1"/>
</dbReference>
<dbReference type="Proteomes" id="UP000746471">
    <property type="component" value="Unassembled WGS sequence"/>
</dbReference>
<feature type="domain" description="Solute-binding protein family 5" evidence="7">
    <location>
        <begin position="73"/>
        <end position="441"/>
    </location>
</feature>
<evidence type="ECO:0000313" key="8">
    <source>
        <dbReference type="EMBL" id="MBS7525432.1"/>
    </source>
</evidence>
<feature type="signal peptide" evidence="6">
    <location>
        <begin position="1"/>
        <end position="23"/>
    </location>
</feature>
<proteinExistence type="inferred from homology"/>
<keyword evidence="5" id="KW-0472">Membrane</keyword>
<dbReference type="InterPro" id="IPR000914">
    <property type="entry name" value="SBP_5_dom"/>
</dbReference>
<name>A0ABS5PKM2_9FIRM</name>
<feature type="region of interest" description="Disordered" evidence="4">
    <location>
        <begin position="544"/>
        <end position="570"/>
    </location>
</feature>
<evidence type="ECO:0000256" key="1">
    <source>
        <dbReference type="ARBA" id="ARBA00004193"/>
    </source>
</evidence>
<evidence type="ECO:0000256" key="6">
    <source>
        <dbReference type="SAM" id="SignalP"/>
    </source>
</evidence>
<keyword evidence="9" id="KW-1185">Reference proteome</keyword>
<evidence type="ECO:0000256" key="2">
    <source>
        <dbReference type="ARBA" id="ARBA00005695"/>
    </source>
</evidence>
<evidence type="ECO:0000313" key="9">
    <source>
        <dbReference type="Proteomes" id="UP000746471"/>
    </source>
</evidence>
<dbReference type="PIRSF" id="PIRSF002741">
    <property type="entry name" value="MppA"/>
    <property type="match status" value="1"/>
</dbReference>
<dbReference type="Pfam" id="PF00496">
    <property type="entry name" value="SBP_bac_5"/>
    <property type="match status" value="1"/>
</dbReference>
<dbReference type="InterPro" id="IPR023765">
    <property type="entry name" value="SBP_5_CS"/>
</dbReference>
<accession>A0ABS5PKM2</accession>
<comment type="caution">
    <text evidence="8">The sequence shown here is derived from an EMBL/GenBank/DDBJ whole genome shotgun (WGS) entry which is preliminary data.</text>
</comment>
<dbReference type="EMBL" id="JAHBCL010000002">
    <property type="protein sequence ID" value="MBS7525432.1"/>
    <property type="molecule type" value="Genomic_DNA"/>
</dbReference>
<sequence length="607" mass="67968">MKKKISIMLVTILVLMSAMPLMSFGAAQDETILKIGVKQEPDSLNPFVSWEMASFEIFMLTYDSLVKFDRNYEVVPSLATSWELSDDQLTWTFHLRDDVKWHDGEPFTSADVKYTYEAFQESEMGMYYTSLGGITAIETPDDYTVVISTDSPKANMLQNVTPILPAHIWQDQPLDSIADFEDTAMVGTGPFKFVSWDMNQQVVLDRNPDYFGQPANVDHLIYVIYANNDTMVQAIQNGEIDVALELDYVDIKSALSNENITDYAYEENGFTELAFNQSEWSGNFNQLIQNKMIRQAISYAIDKQKIVDLVYDGSSTIGSTYIPPSQGEWHYAVEGDKLRGYDPEKAISLLESEGFTSVDADGYRSNDSGDKLSFLLLSRSDNTSEVKVGQMVQSYLKAVGIELNIETVDDGVLYDRTMGEKDYDMFIWGWGGDIDPTVLLNVLTTDNIDNLNDIFYSNPEYDAIVEAQTHEMDRAKRVEMVHEAQALLYEELPYDILYYAENHQLVRNDLITGLTPTVSGAVFFANTIVNYADATFITEAAESSMNSSAPAENTADSTPAESESESDGGGSSGLVIAIVVIVVIGGGFFIWQRNKSKKANENQKNEW</sequence>
<feature type="transmembrane region" description="Helical" evidence="5">
    <location>
        <begin position="572"/>
        <end position="591"/>
    </location>
</feature>
<evidence type="ECO:0000256" key="5">
    <source>
        <dbReference type="SAM" id="Phobius"/>
    </source>
</evidence>
<feature type="chain" id="PRO_5046425713" evidence="6">
    <location>
        <begin position="24"/>
        <end position="607"/>
    </location>
</feature>
<protein>
    <submittedName>
        <fullName evidence="8">ABC transporter substrate-binding protein</fullName>
    </submittedName>
</protein>
<gene>
    <name evidence="8" type="ORF">KHM83_01930</name>
</gene>
<dbReference type="InterPro" id="IPR030678">
    <property type="entry name" value="Peptide/Ni-bd"/>
</dbReference>
<dbReference type="InterPro" id="IPR039424">
    <property type="entry name" value="SBP_5"/>
</dbReference>
<reference evidence="8 9" key="1">
    <citation type="submission" date="2021-05" db="EMBL/GenBank/DDBJ databases">
        <title>Fusibacter ferrireducens sp. nov., an anaerobic, sulfur- and Fe-reducing bacterium isolated from the mangrove sediment.</title>
        <authorList>
            <person name="Qiu D."/>
        </authorList>
    </citation>
    <scope>NUCLEOTIDE SEQUENCE [LARGE SCALE GENOMIC DNA]</scope>
    <source>
        <strain evidence="8 9">DSM 12116</strain>
    </source>
</reference>
<dbReference type="Gene3D" id="3.10.105.10">
    <property type="entry name" value="Dipeptide-binding Protein, Domain 3"/>
    <property type="match status" value="1"/>
</dbReference>
<keyword evidence="3 6" id="KW-0732">Signal</keyword>
<comment type="subcellular location">
    <subcellularLocation>
        <location evidence="1">Cell membrane</location>
        <topology evidence="1">Lipid-anchor</topology>
    </subcellularLocation>
</comment>
<organism evidence="8 9">
    <name type="scientific">Fusibacter paucivorans</name>
    <dbReference type="NCBI Taxonomy" id="76009"/>
    <lineage>
        <taxon>Bacteria</taxon>
        <taxon>Bacillati</taxon>
        <taxon>Bacillota</taxon>
        <taxon>Clostridia</taxon>
        <taxon>Eubacteriales</taxon>
        <taxon>Eubacteriales Family XII. Incertae Sedis</taxon>
        <taxon>Fusibacter</taxon>
    </lineage>
</organism>
<keyword evidence="5" id="KW-1133">Transmembrane helix</keyword>
<evidence type="ECO:0000256" key="3">
    <source>
        <dbReference type="ARBA" id="ARBA00022729"/>
    </source>
</evidence>
<dbReference type="CDD" id="cd00995">
    <property type="entry name" value="PBP2_NikA_DppA_OppA_like"/>
    <property type="match status" value="1"/>
</dbReference>
<dbReference type="Gene3D" id="3.90.76.10">
    <property type="entry name" value="Dipeptide-binding Protein, Domain 1"/>
    <property type="match status" value="1"/>
</dbReference>
<dbReference type="PROSITE" id="PS01040">
    <property type="entry name" value="SBP_BACTERIAL_5"/>
    <property type="match status" value="1"/>
</dbReference>
<dbReference type="PANTHER" id="PTHR30290">
    <property type="entry name" value="PERIPLASMIC BINDING COMPONENT OF ABC TRANSPORTER"/>
    <property type="match status" value="1"/>
</dbReference>
<comment type="similarity">
    <text evidence="2">Belongs to the bacterial solute-binding protein 5 family.</text>
</comment>
<dbReference type="Gene3D" id="3.40.190.10">
    <property type="entry name" value="Periplasmic binding protein-like II"/>
    <property type="match status" value="1"/>
</dbReference>
<evidence type="ECO:0000256" key="4">
    <source>
        <dbReference type="SAM" id="MobiDB-lite"/>
    </source>
</evidence>
<dbReference type="RefSeq" id="WP_213235213.1">
    <property type="nucleotide sequence ID" value="NZ_JAHBCL010000002.1"/>
</dbReference>
<feature type="compositionally biased region" description="Polar residues" evidence="4">
    <location>
        <begin position="544"/>
        <end position="560"/>
    </location>
</feature>